<evidence type="ECO:0000313" key="1">
    <source>
        <dbReference type="EMBL" id="KAB1138909.1"/>
    </source>
</evidence>
<gene>
    <name evidence="1" type="ORF">F7R91_41605</name>
</gene>
<sequence>MSAIQVALNRAMRLDGALGVAVVDYVSRMALGTVSRRNDLDLERAAHGGTDVVRAHLSALDLIGHKPEQLEDVLITLDSEYHLIRPLTRRTHEGLFILVVLDRERAAPDGARQELQRIEDLL</sequence>
<name>A0A6H9UML3_9ACTN</name>
<dbReference type="Proteomes" id="UP000442707">
    <property type="component" value="Unassembled WGS sequence"/>
</dbReference>
<comment type="caution">
    <text evidence="1">The sequence shown here is derived from an EMBL/GenBank/DDBJ whole genome shotgun (WGS) entry which is preliminary data.</text>
</comment>
<dbReference type="EMBL" id="VZRB01000085">
    <property type="protein sequence ID" value="KAB1138909.1"/>
    <property type="molecule type" value="Genomic_DNA"/>
</dbReference>
<dbReference type="RefSeq" id="WP_150959050.1">
    <property type="nucleotide sequence ID" value="NZ_VZRB01000085.1"/>
</dbReference>
<dbReference type="AlphaFoldDB" id="A0A6H9UML3"/>
<proteinExistence type="predicted"/>
<evidence type="ECO:0008006" key="3">
    <source>
        <dbReference type="Google" id="ProtNLM"/>
    </source>
</evidence>
<evidence type="ECO:0000313" key="2">
    <source>
        <dbReference type="Proteomes" id="UP000442707"/>
    </source>
</evidence>
<keyword evidence="2" id="KW-1185">Reference proteome</keyword>
<reference evidence="1 2" key="1">
    <citation type="submission" date="2019-09" db="EMBL/GenBank/DDBJ databases">
        <title>Screening of Novel Bioactive Compounds from Soil-Associated.</title>
        <authorList>
            <person name="Zhao S."/>
        </authorList>
    </citation>
    <scope>NUCLEOTIDE SEQUENCE [LARGE SCALE GENOMIC DNA]</scope>
    <source>
        <strain evidence="1 2">HIT-DPA4</strain>
    </source>
</reference>
<accession>A0A6H9UML3</accession>
<protein>
    <recommendedName>
        <fullName evidence="3">Roadblock/LAMTOR2 domain-containing protein</fullName>
    </recommendedName>
</protein>
<organism evidence="1 2">
    <name type="scientific">Streptomyces luteolifulvus</name>
    <dbReference type="NCBI Taxonomy" id="2615112"/>
    <lineage>
        <taxon>Bacteria</taxon>
        <taxon>Bacillati</taxon>
        <taxon>Actinomycetota</taxon>
        <taxon>Actinomycetes</taxon>
        <taxon>Kitasatosporales</taxon>
        <taxon>Streptomycetaceae</taxon>
        <taxon>Streptomyces</taxon>
    </lineage>
</organism>